<dbReference type="SUPFAM" id="SSF100950">
    <property type="entry name" value="NagB/RpiA/CoA transferase-like"/>
    <property type="match status" value="1"/>
</dbReference>
<dbReference type="InterPro" id="IPR051054">
    <property type="entry name" value="SorC_transcr_regulators"/>
</dbReference>
<evidence type="ECO:0000259" key="6">
    <source>
        <dbReference type="Pfam" id="PF12802"/>
    </source>
</evidence>
<proteinExistence type="inferred from homology"/>
<keyword evidence="8" id="KW-1185">Reference proteome</keyword>
<dbReference type="SUPFAM" id="SSF46785">
    <property type="entry name" value="Winged helix' DNA-binding domain"/>
    <property type="match status" value="1"/>
</dbReference>
<evidence type="ECO:0000256" key="1">
    <source>
        <dbReference type="ARBA" id="ARBA00010466"/>
    </source>
</evidence>
<evidence type="ECO:0000313" key="8">
    <source>
        <dbReference type="Proteomes" id="UP000193862"/>
    </source>
</evidence>
<dbReference type="InterPro" id="IPR036388">
    <property type="entry name" value="WH-like_DNA-bd_sf"/>
</dbReference>
<dbReference type="Gene3D" id="3.40.50.1360">
    <property type="match status" value="1"/>
</dbReference>
<dbReference type="GO" id="GO:0003677">
    <property type="term" value="F:DNA binding"/>
    <property type="evidence" value="ECO:0007669"/>
    <property type="project" value="UniProtKB-KW"/>
</dbReference>
<keyword evidence="2" id="KW-0805">Transcription regulation</keyword>
<dbReference type="GO" id="GO:0030246">
    <property type="term" value="F:carbohydrate binding"/>
    <property type="evidence" value="ECO:0007669"/>
    <property type="project" value="InterPro"/>
</dbReference>
<dbReference type="Proteomes" id="UP000193862">
    <property type="component" value="Unassembled WGS sequence"/>
</dbReference>
<organism evidence="7 8">
    <name type="scientific">Aquimixticola soesokkakensis</name>
    <dbReference type="NCBI Taxonomy" id="1519096"/>
    <lineage>
        <taxon>Bacteria</taxon>
        <taxon>Pseudomonadati</taxon>
        <taxon>Pseudomonadota</taxon>
        <taxon>Alphaproteobacteria</taxon>
        <taxon>Rhodobacterales</taxon>
        <taxon>Paracoccaceae</taxon>
        <taxon>Aquimixticola</taxon>
    </lineage>
</organism>
<dbReference type="PANTHER" id="PTHR34294">
    <property type="entry name" value="TRANSCRIPTIONAL REGULATOR-RELATED"/>
    <property type="match status" value="1"/>
</dbReference>
<keyword evidence="4" id="KW-0804">Transcription</keyword>
<dbReference type="InterPro" id="IPR000835">
    <property type="entry name" value="HTH_MarR-typ"/>
</dbReference>
<dbReference type="AlphaFoldDB" id="A0A1Y5RSA8"/>
<name>A0A1Y5RSA8_9RHOB</name>
<dbReference type="Pfam" id="PF12802">
    <property type="entry name" value="MarR_2"/>
    <property type="match status" value="1"/>
</dbReference>
<dbReference type="InterPro" id="IPR037171">
    <property type="entry name" value="NagB/RpiA_transferase-like"/>
</dbReference>
<dbReference type="PANTHER" id="PTHR34294:SF1">
    <property type="entry name" value="TRANSCRIPTIONAL REGULATOR LSRR"/>
    <property type="match status" value="1"/>
</dbReference>
<gene>
    <name evidence="7" type="primary">lsrR_1</name>
    <name evidence="7" type="ORF">AQS8620_00610</name>
</gene>
<feature type="domain" description="HTH marR-type" evidence="6">
    <location>
        <begin position="15"/>
        <end position="54"/>
    </location>
</feature>
<reference evidence="7 8" key="1">
    <citation type="submission" date="2017-03" db="EMBL/GenBank/DDBJ databases">
        <authorList>
            <person name="Afonso C.L."/>
            <person name="Miller P.J."/>
            <person name="Scott M.A."/>
            <person name="Spackman E."/>
            <person name="Goraichik I."/>
            <person name="Dimitrov K.M."/>
            <person name="Suarez D.L."/>
            <person name="Swayne D.E."/>
        </authorList>
    </citation>
    <scope>NUCLEOTIDE SEQUENCE [LARGE SCALE GENOMIC DNA]</scope>
    <source>
        <strain evidence="7 8">CECT 8620</strain>
    </source>
</reference>
<dbReference type="Pfam" id="PF04198">
    <property type="entry name" value="Sugar-bind"/>
    <property type="match status" value="1"/>
</dbReference>
<dbReference type="EMBL" id="FWFS01000001">
    <property type="protein sequence ID" value="SLN21425.1"/>
    <property type="molecule type" value="Genomic_DNA"/>
</dbReference>
<keyword evidence="3" id="KW-0238">DNA-binding</keyword>
<accession>A0A1Y5RSA8</accession>
<dbReference type="InterPro" id="IPR007324">
    <property type="entry name" value="Sugar-bd_dom_put"/>
</dbReference>
<feature type="domain" description="Sugar-binding" evidence="5">
    <location>
        <begin position="58"/>
        <end position="311"/>
    </location>
</feature>
<sequence length="311" mass="32264">MESSKRLDDAARAAWLAHIGGKTQEEIATILGVSRQTAQRLVSQAVQAGLVKVRIDHPIARCLGLAEDLKDQFGLRVCEVVPTLPDTSSSAGVAEATGNMIETWLTRDTAAIIALGTGRTLRAAIAHLPAIDCAQHRIVSLTGNIAPDGSTAFYNVLFSISEKVTAKTYPMPMPVVAASSAERDLLLAQKTIANTRALGLRADVAFVGVGEMAPGAPLVRDGFIGADEAERLVEAGAVGEILGWTFDASGALIQDLSNARVASTLPQATDSTLVLGAAKGLSKARGIHAAILGGLINGLITDEETAATLLA</sequence>
<comment type="similarity">
    <text evidence="1">Belongs to the SorC transcriptional regulatory family.</text>
</comment>
<evidence type="ECO:0000259" key="5">
    <source>
        <dbReference type="Pfam" id="PF04198"/>
    </source>
</evidence>
<evidence type="ECO:0000256" key="4">
    <source>
        <dbReference type="ARBA" id="ARBA00023163"/>
    </source>
</evidence>
<evidence type="ECO:0000256" key="2">
    <source>
        <dbReference type="ARBA" id="ARBA00023015"/>
    </source>
</evidence>
<dbReference type="Gene3D" id="1.10.10.10">
    <property type="entry name" value="Winged helix-like DNA-binding domain superfamily/Winged helix DNA-binding domain"/>
    <property type="match status" value="1"/>
</dbReference>
<dbReference type="OrthoDB" id="7065657at2"/>
<evidence type="ECO:0000256" key="3">
    <source>
        <dbReference type="ARBA" id="ARBA00023125"/>
    </source>
</evidence>
<protein>
    <submittedName>
        <fullName evidence="7">Transcriptional regulator LsrR</fullName>
    </submittedName>
</protein>
<dbReference type="InterPro" id="IPR036390">
    <property type="entry name" value="WH_DNA-bd_sf"/>
</dbReference>
<evidence type="ECO:0000313" key="7">
    <source>
        <dbReference type="EMBL" id="SLN21425.1"/>
    </source>
</evidence>
<dbReference type="GO" id="GO:0003700">
    <property type="term" value="F:DNA-binding transcription factor activity"/>
    <property type="evidence" value="ECO:0007669"/>
    <property type="project" value="InterPro"/>
</dbReference>
<dbReference type="RefSeq" id="WP_085835315.1">
    <property type="nucleotide sequence ID" value="NZ_FWFS01000001.1"/>
</dbReference>